<dbReference type="GO" id="GO:0030435">
    <property type="term" value="P:sporulation resulting in formation of a cellular spore"/>
    <property type="evidence" value="ECO:0007669"/>
    <property type="project" value="UniProtKB-KW"/>
</dbReference>
<comment type="caution">
    <text evidence="12">The sequence shown here is derived from an EMBL/GenBank/DDBJ whole genome shotgun (WGS) entry which is preliminary data.</text>
</comment>
<dbReference type="SMART" id="SM00387">
    <property type="entry name" value="HATPase_c"/>
    <property type="match status" value="1"/>
</dbReference>
<dbReference type="Gene3D" id="3.30.450.20">
    <property type="entry name" value="PAS domain"/>
    <property type="match status" value="1"/>
</dbReference>
<accession>A0A498D788</accession>
<dbReference type="InterPro" id="IPR004358">
    <property type="entry name" value="Sig_transdc_His_kin-like_C"/>
</dbReference>
<evidence type="ECO:0000313" key="12">
    <source>
        <dbReference type="EMBL" id="RLL45529.1"/>
    </source>
</evidence>
<dbReference type="InterPro" id="IPR005467">
    <property type="entry name" value="His_kinase_dom"/>
</dbReference>
<dbReference type="EC" id="2.7.13.3" evidence="2"/>
<dbReference type="InterPro" id="IPR000014">
    <property type="entry name" value="PAS"/>
</dbReference>
<gene>
    <name evidence="12" type="ORF">D8M04_11235</name>
</gene>
<evidence type="ECO:0000256" key="2">
    <source>
        <dbReference type="ARBA" id="ARBA00012438"/>
    </source>
</evidence>
<dbReference type="InterPro" id="IPR036890">
    <property type="entry name" value="HATPase_C_sf"/>
</dbReference>
<evidence type="ECO:0000256" key="7">
    <source>
        <dbReference type="ARBA" id="ARBA00022840"/>
    </source>
</evidence>
<dbReference type="SMART" id="SM00091">
    <property type="entry name" value="PAS"/>
    <property type="match status" value="1"/>
</dbReference>
<evidence type="ECO:0000256" key="9">
    <source>
        <dbReference type="ARBA" id="ARBA00023012"/>
    </source>
</evidence>
<dbReference type="SUPFAM" id="SSF55785">
    <property type="entry name" value="PYP-like sensor domain (PAS domain)"/>
    <property type="match status" value="1"/>
</dbReference>
<dbReference type="SUPFAM" id="SSF47384">
    <property type="entry name" value="Homodimeric domain of signal transducing histidine kinase"/>
    <property type="match status" value="1"/>
</dbReference>
<dbReference type="Pfam" id="PF02518">
    <property type="entry name" value="HATPase_c"/>
    <property type="match status" value="1"/>
</dbReference>
<dbReference type="OrthoDB" id="9815750at2"/>
<keyword evidence="5" id="KW-0547">Nucleotide-binding</keyword>
<dbReference type="CDD" id="cd00130">
    <property type="entry name" value="PAS"/>
    <property type="match status" value="1"/>
</dbReference>
<comment type="catalytic activity">
    <reaction evidence="1">
        <text>ATP + protein L-histidine = ADP + protein N-phospho-L-histidine.</text>
        <dbReference type="EC" id="2.7.13.3"/>
    </reaction>
</comment>
<dbReference type="Proteomes" id="UP000270219">
    <property type="component" value="Unassembled WGS sequence"/>
</dbReference>
<organism evidence="12 13">
    <name type="scientific">Oceanobacillus piezotolerans</name>
    <dbReference type="NCBI Taxonomy" id="2448030"/>
    <lineage>
        <taxon>Bacteria</taxon>
        <taxon>Bacillati</taxon>
        <taxon>Bacillota</taxon>
        <taxon>Bacilli</taxon>
        <taxon>Bacillales</taxon>
        <taxon>Bacillaceae</taxon>
        <taxon>Oceanobacillus</taxon>
    </lineage>
</organism>
<evidence type="ECO:0000256" key="1">
    <source>
        <dbReference type="ARBA" id="ARBA00000085"/>
    </source>
</evidence>
<dbReference type="PANTHER" id="PTHR43065">
    <property type="entry name" value="SENSOR HISTIDINE KINASE"/>
    <property type="match status" value="1"/>
</dbReference>
<dbReference type="CDD" id="cd00082">
    <property type="entry name" value="HisKA"/>
    <property type="match status" value="1"/>
</dbReference>
<keyword evidence="6" id="KW-0418">Kinase</keyword>
<dbReference type="PROSITE" id="PS50112">
    <property type="entry name" value="PAS"/>
    <property type="match status" value="1"/>
</dbReference>
<dbReference type="InterPro" id="IPR003661">
    <property type="entry name" value="HisK_dim/P_dom"/>
</dbReference>
<dbReference type="Pfam" id="PF00512">
    <property type="entry name" value="HisKA"/>
    <property type="match status" value="1"/>
</dbReference>
<dbReference type="AlphaFoldDB" id="A0A498D788"/>
<evidence type="ECO:0000256" key="4">
    <source>
        <dbReference type="ARBA" id="ARBA00022679"/>
    </source>
</evidence>
<dbReference type="FunFam" id="1.10.287.130:FF:000040">
    <property type="entry name" value="PAS domain-containing sensor histidine kinase"/>
    <property type="match status" value="1"/>
</dbReference>
<dbReference type="InterPro" id="IPR036097">
    <property type="entry name" value="HisK_dim/P_sf"/>
</dbReference>
<dbReference type="InterPro" id="IPR003594">
    <property type="entry name" value="HATPase_dom"/>
</dbReference>
<keyword evidence="9" id="KW-0902">Two-component regulatory system</keyword>
<dbReference type="SMART" id="SM00388">
    <property type="entry name" value="HisKA"/>
    <property type="match status" value="1"/>
</dbReference>
<dbReference type="PANTHER" id="PTHR43065:SF10">
    <property type="entry name" value="PEROXIDE STRESS-ACTIVATED HISTIDINE KINASE MAK3"/>
    <property type="match status" value="1"/>
</dbReference>
<evidence type="ECO:0000259" key="10">
    <source>
        <dbReference type="PROSITE" id="PS50109"/>
    </source>
</evidence>
<dbReference type="EMBL" id="RCHR01000003">
    <property type="protein sequence ID" value="RLL45529.1"/>
    <property type="molecule type" value="Genomic_DNA"/>
</dbReference>
<dbReference type="Gene3D" id="1.10.287.130">
    <property type="match status" value="1"/>
</dbReference>
<proteinExistence type="predicted"/>
<evidence type="ECO:0000256" key="6">
    <source>
        <dbReference type="ARBA" id="ARBA00022777"/>
    </source>
</evidence>
<sequence>MEEHIDNIFCVLSEQGKVLFVTKSVERLLRYESSELIGRSWNELISEEDGIYITNAYRKSKEIKQNFTVRMLGKYREYVPIGCTLTKLHVEETSQIFYLALLKDNTSLKEAEEVLVRSEKMSVAGQLAAGIAHEIRNPLTSIKGFLQLLQAGVNRKEEYFKIMIDEIEKMEKITTELLFISKPLTDHKGREAISEMVYDIVSLLSPEAKLKNIDIIVDPSIHETIYCDKSQIKQVLINIVKNAIEAMDEAGQITIYIENTEYHTELCVCDEGPGVPEEIIHKLGEPFFTTKQNGTGLGIMITKRILEAHHGSLIIERNATKGSTFKLLFPK</sequence>
<keyword evidence="13" id="KW-1185">Reference proteome</keyword>
<evidence type="ECO:0000256" key="8">
    <source>
        <dbReference type="ARBA" id="ARBA00022969"/>
    </source>
</evidence>
<keyword evidence="8" id="KW-0749">Sporulation</keyword>
<evidence type="ECO:0000259" key="11">
    <source>
        <dbReference type="PROSITE" id="PS50112"/>
    </source>
</evidence>
<evidence type="ECO:0000256" key="3">
    <source>
        <dbReference type="ARBA" id="ARBA00022553"/>
    </source>
</evidence>
<keyword evidence="7" id="KW-0067">ATP-binding</keyword>
<dbReference type="SUPFAM" id="SSF55874">
    <property type="entry name" value="ATPase domain of HSP90 chaperone/DNA topoisomerase II/histidine kinase"/>
    <property type="match status" value="1"/>
</dbReference>
<dbReference type="InterPro" id="IPR035965">
    <property type="entry name" value="PAS-like_dom_sf"/>
</dbReference>
<dbReference type="PROSITE" id="PS50109">
    <property type="entry name" value="HIS_KIN"/>
    <property type="match status" value="1"/>
</dbReference>
<keyword evidence="3" id="KW-0597">Phosphoprotein</keyword>
<dbReference type="Gene3D" id="3.30.565.10">
    <property type="entry name" value="Histidine kinase-like ATPase, C-terminal domain"/>
    <property type="match status" value="1"/>
</dbReference>
<feature type="domain" description="PAS" evidence="11">
    <location>
        <begin position="1"/>
        <end position="49"/>
    </location>
</feature>
<keyword evidence="4" id="KW-0808">Transferase</keyword>
<dbReference type="Pfam" id="PF13426">
    <property type="entry name" value="PAS_9"/>
    <property type="match status" value="1"/>
</dbReference>
<reference evidence="12 13" key="1">
    <citation type="submission" date="2018-10" db="EMBL/GenBank/DDBJ databases">
        <title>Oceanobacillus sp. YLB-02 draft genome.</title>
        <authorList>
            <person name="Yu L."/>
        </authorList>
    </citation>
    <scope>NUCLEOTIDE SEQUENCE [LARGE SCALE GENOMIC DNA]</scope>
    <source>
        <strain evidence="12 13">YLB-02</strain>
    </source>
</reference>
<dbReference type="GO" id="GO:0000155">
    <property type="term" value="F:phosphorelay sensor kinase activity"/>
    <property type="evidence" value="ECO:0007669"/>
    <property type="project" value="InterPro"/>
</dbReference>
<evidence type="ECO:0000256" key="5">
    <source>
        <dbReference type="ARBA" id="ARBA00022741"/>
    </source>
</evidence>
<feature type="domain" description="Histidine kinase" evidence="10">
    <location>
        <begin position="130"/>
        <end position="331"/>
    </location>
</feature>
<name>A0A498D788_9BACI</name>
<protein>
    <recommendedName>
        <fullName evidence="2">histidine kinase</fullName>
        <ecNumber evidence="2">2.7.13.3</ecNumber>
    </recommendedName>
</protein>
<dbReference type="NCBIfam" id="TIGR00229">
    <property type="entry name" value="sensory_box"/>
    <property type="match status" value="1"/>
</dbReference>
<dbReference type="GO" id="GO:0005524">
    <property type="term" value="F:ATP binding"/>
    <property type="evidence" value="ECO:0007669"/>
    <property type="project" value="UniProtKB-KW"/>
</dbReference>
<dbReference type="PRINTS" id="PR00344">
    <property type="entry name" value="BCTRLSENSOR"/>
</dbReference>
<evidence type="ECO:0000313" key="13">
    <source>
        <dbReference type="Proteomes" id="UP000270219"/>
    </source>
</evidence>